<dbReference type="InterPro" id="IPR021655">
    <property type="entry name" value="Put_metal-bd"/>
</dbReference>
<comment type="caution">
    <text evidence="2">The sequence shown here is derived from an EMBL/GenBank/DDBJ whole genome shotgun (WGS) entry which is preliminary data.</text>
</comment>
<dbReference type="Gene3D" id="3.90.1580.10">
    <property type="entry name" value="paralog of FGE (formylglycine-generating enzyme)"/>
    <property type="match status" value="1"/>
</dbReference>
<dbReference type="Pfam" id="PF11617">
    <property type="entry name" value="Cu-binding_MopE"/>
    <property type="match status" value="9"/>
</dbReference>
<evidence type="ECO:0000313" key="3">
    <source>
        <dbReference type="Proteomes" id="UP000440224"/>
    </source>
</evidence>
<dbReference type="InterPro" id="IPR016187">
    <property type="entry name" value="CTDL_fold"/>
</dbReference>
<gene>
    <name evidence="2" type="ORF">GF068_07515</name>
</gene>
<feature type="signal peptide" evidence="1">
    <location>
        <begin position="1"/>
        <end position="19"/>
    </location>
</feature>
<feature type="chain" id="PRO_5026749631" evidence="1">
    <location>
        <begin position="20"/>
        <end position="930"/>
    </location>
</feature>
<dbReference type="EMBL" id="WJIE01000002">
    <property type="protein sequence ID" value="MRG91772.1"/>
    <property type="molecule type" value="Genomic_DNA"/>
</dbReference>
<dbReference type="InterPro" id="IPR042095">
    <property type="entry name" value="SUMF_sf"/>
</dbReference>
<organism evidence="2 3">
    <name type="scientific">Polyangium spumosum</name>
    <dbReference type="NCBI Taxonomy" id="889282"/>
    <lineage>
        <taxon>Bacteria</taxon>
        <taxon>Pseudomonadati</taxon>
        <taxon>Myxococcota</taxon>
        <taxon>Polyangia</taxon>
        <taxon>Polyangiales</taxon>
        <taxon>Polyangiaceae</taxon>
        <taxon>Polyangium</taxon>
    </lineage>
</organism>
<dbReference type="PROSITE" id="PS51257">
    <property type="entry name" value="PROKAR_LIPOPROTEIN"/>
    <property type="match status" value="1"/>
</dbReference>
<protein>
    <submittedName>
        <fullName evidence="2">Uncharacterized protein</fullName>
    </submittedName>
</protein>
<proteinExistence type="predicted"/>
<name>A0A6N7PI24_9BACT</name>
<evidence type="ECO:0000256" key="1">
    <source>
        <dbReference type="SAM" id="SignalP"/>
    </source>
</evidence>
<keyword evidence="1" id="KW-0732">Signal</keyword>
<dbReference type="SUPFAM" id="SSF56436">
    <property type="entry name" value="C-type lectin-like"/>
    <property type="match status" value="1"/>
</dbReference>
<keyword evidence="3" id="KW-1185">Reference proteome</keyword>
<dbReference type="RefSeq" id="WP_153818645.1">
    <property type="nucleotide sequence ID" value="NZ_WJIE01000002.1"/>
</dbReference>
<dbReference type="AlphaFoldDB" id="A0A6N7PI24"/>
<dbReference type="Proteomes" id="UP000440224">
    <property type="component" value="Unassembled WGS sequence"/>
</dbReference>
<evidence type="ECO:0000313" key="2">
    <source>
        <dbReference type="EMBL" id="MRG91772.1"/>
    </source>
</evidence>
<dbReference type="OrthoDB" id="68195at2"/>
<accession>A0A6N7PI24</accession>
<reference evidence="2 3" key="1">
    <citation type="submission" date="2019-10" db="EMBL/GenBank/DDBJ databases">
        <title>A soil myxobacterium in the family Polyangiaceae.</title>
        <authorList>
            <person name="Li Y."/>
            <person name="Wang J."/>
        </authorList>
    </citation>
    <scope>NUCLEOTIDE SEQUENCE [LARGE SCALE GENOMIC DNA]</scope>
    <source>
        <strain evidence="2 3">DSM 14734</strain>
    </source>
</reference>
<sequence length="930" mass="95347">MSFSSKLGWLAAAAGLVLAAGSAGCTTEAFCWSDCESGSATSSSASGSGGAGGEGGCLFGCGGNGGDGGVGGDGGSGGGMCVPSDSGVERCNGKDDDCNGMVDDLPDWSTPEACGTCDNNCYQILLNTDPDTIGCTPSAEPGQSPGTCTGQCAPDYYDLDPTSPGCEYYCVSGGADDSLCNNKDDDCDGVKDEDVDLCTSTTDCGKCGRTCVVLHGTPACTNTAEPGQACNDSNTQCVIQACEPGFYDLDKSYATGCEYQCNITNGGVEICGDSLDNDCDGKIDDADDLSGDAQIGVDCFGDPNGICATPAHLGKTICQGNKIVCAGPDVLVENQSPELCNGLDDDCDGVVDDSPTDAGMACGVSNIFPCAFGTQQCQNGALVCVGQIDPKPEMCDGEDNDCDGQIDKTGNNPPPDSVGACNVPPMPPAGATSPCMAGAKACVGGAIVCQGSVTPAPGTQDGCNIDANCDGALTNQPNLQTDVNNCGMCGKSCYTGAVHSTWACVAGACQFQGCEPGYYDIDGNQTCEYDCDFISAQETCNGLDDNCNGQIDENVIAPSPTQVCGVSPSATKPECTTNVAVACQMGAWKCTFPAGVCTGQAPSYCTGTPEICDSLDNDCDGVQNENVANWNKPCNSDDGLPPPGHGACRTQGTYVCDGPTAIKCSATPANCSSLPGGCEEKCDGLDNDCDGVADEPYSAKGNNATFYVKPAVTKIGAQNKWISTFEASRPNATNLVPGTGNGYWSSAPTGSTLDKTPACSVQGKIPWFNITPREVEQVCAAAGGTICTTADWQAAARLPAPDACLWGYAPLSACKTAHVPNVKYCNLGFSYDFDPGEAGIQDGLLVTGDTVNLKNCWVDWTGQTNAQLFDMTGNLREITKSGSNQYPLLGGAFNTQAESGAQSDFTFYTVDQNFQFFDTGFRCCFAANPG</sequence>